<gene>
    <name evidence="1" type="ORF">IE53DRAFT_360455</name>
</gene>
<protein>
    <submittedName>
        <fullName evidence="1">Uncharacterized protein</fullName>
    </submittedName>
</protein>
<keyword evidence="2" id="KW-1185">Reference proteome</keyword>
<dbReference type="EMBL" id="KZ819755">
    <property type="protein sequence ID" value="PWN52834.1"/>
    <property type="molecule type" value="Genomic_DNA"/>
</dbReference>
<dbReference type="Proteomes" id="UP000245626">
    <property type="component" value="Unassembled WGS sequence"/>
</dbReference>
<evidence type="ECO:0000313" key="1">
    <source>
        <dbReference type="EMBL" id="PWN52834.1"/>
    </source>
</evidence>
<organism evidence="1 2">
    <name type="scientific">Violaceomyces palustris</name>
    <dbReference type="NCBI Taxonomy" id="1673888"/>
    <lineage>
        <taxon>Eukaryota</taxon>
        <taxon>Fungi</taxon>
        <taxon>Dikarya</taxon>
        <taxon>Basidiomycota</taxon>
        <taxon>Ustilaginomycotina</taxon>
        <taxon>Ustilaginomycetes</taxon>
        <taxon>Violaceomycetales</taxon>
        <taxon>Violaceomycetaceae</taxon>
        <taxon>Violaceomyces</taxon>
    </lineage>
</organism>
<name>A0ACD0P485_9BASI</name>
<reference evidence="1 2" key="1">
    <citation type="journal article" date="2018" name="Mol. Biol. Evol.">
        <title>Broad Genomic Sampling Reveals a Smut Pathogenic Ancestry of the Fungal Clade Ustilaginomycotina.</title>
        <authorList>
            <person name="Kijpornyongpan T."/>
            <person name="Mondo S.J."/>
            <person name="Barry K."/>
            <person name="Sandor L."/>
            <person name="Lee J."/>
            <person name="Lipzen A."/>
            <person name="Pangilinan J."/>
            <person name="LaButti K."/>
            <person name="Hainaut M."/>
            <person name="Henrissat B."/>
            <person name="Grigoriev I.V."/>
            <person name="Spatafora J.W."/>
            <person name="Aime M.C."/>
        </authorList>
    </citation>
    <scope>NUCLEOTIDE SEQUENCE [LARGE SCALE GENOMIC DNA]</scope>
    <source>
        <strain evidence="1 2">SA 807</strain>
    </source>
</reference>
<evidence type="ECO:0000313" key="2">
    <source>
        <dbReference type="Proteomes" id="UP000245626"/>
    </source>
</evidence>
<proteinExistence type="predicted"/>
<accession>A0ACD0P485</accession>
<sequence length="164" mass="16825">MFHPCPPLLFLLAALVSLPHLIRAATVYTPVALFQCQNVQIKYDTAQGKPYLFAFQGKDTSAAPLVKFPAQDASSGSVTWKVNQPVGTVLTFAINDDSGQMNFSGQVTVQQGDNGDCLSDYSASSDGSSSSSTLPPSIGTSSSSTSSSGTGSSSNTAGSTGTVS</sequence>